<evidence type="ECO:0000313" key="1">
    <source>
        <dbReference type="EMBL" id="KAG2228710.1"/>
    </source>
</evidence>
<proteinExistence type="predicted"/>
<dbReference type="AlphaFoldDB" id="A0A8H7VPX8"/>
<reference evidence="1" key="1">
    <citation type="submission" date="2021-01" db="EMBL/GenBank/DDBJ databases">
        <title>Metabolic potential, ecology and presence of endohyphal bacteria is reflected in genomic diversity of Mucoromycotina.</title>
        <authorList>
            <person name="Muszewska A."/>
            <person name="Okrasinska A."/>
            <person name="Steczkiewicz K."/>
            <person name="Drgas O."/>
            <person name="Orlowska M."/>
            <person name="Perlinska-Lenart U."/>
            <person name="Aleksandrzak-Piekarczyk T."/>
            <person name="Szatraj K."/>
            <person name="Zielenkiewicz U."/>
            <person name="Pilsyk S."/>
            <person name="Malc E."/>
            <person name="Mieczkowski P."/>
            <person name="Kruszewska J.S."/>
            <person name="Biernat P."/>
            <person name="Pawlowska J."/>
        </authorList>
    </citation>
    <scope>NUCLEOTIDE SEQUENCE</scope>
    <source>
        <strain evidence="1">WA0000018081</strain>
    </source>
</reference>
<name>A0A8H7VPX8_9FUNG</name>
<keyword evidence="2" id="KW-1185">Reference proteome</keyword>
<accession>A0A8H7VPX8</accession>
<sequence length="174" mass="19850">MTTNRSFTIDTDPKYKLCNIVVIRPVFLRFNNNGTVDINEVLLDLEDVIVESYSTEKTSQANSSATNLKRKLSSIEEIGRKAVGRRTDDSKDLSDGYFKLPIVMKDMLKDIIDRYTSLRNDVNIIGYNIQSEYISQVIFTKIYLSNKISFMNMDSPAADAPPRLNSPLDNSCWF</sequence>
<protein>
    <submittedName>
        <fullName evidence="1">Uncharacterized protein</fullName>
    </submittedName>
</protein>
<comment type="caution">
    <text evidence="1">The sequence shown here is derived from an EMBL/GenBank/DDBJ whole genome shotgun (WGS) entry which is preliminary data.</text>
</comment>
<evidence type="ECO:0000313" key="2">
    <source>
        <dbReference type="Proteomes" id="UP000613177"/>
    </source>
</evidence>
<gene>
    <name evidence="1" type="ORF">INT48_006679</name>
</gene>
<dbReference type="Proteomes" id="UP000613177">
    <property type="component" value="Unassembled WGS sequence"/>
</dbReference>
<organism evidence="1 2">
    <name type="scientific">Thamnidium elegans</name>
    <dbReference type="NCBI Taxonomy" id="101142"/>
    <lineage>
        <taxon>Eukaryota</taxon>
        <taxon>Fungi</taxon>
        <taxon>Fungi incertae sedis</taxon>
        <taxon>Mucoromycota</taxon>
        <taxon>Mucoromycotina</taxon>
        <taxon>Mucoromycetes</taxon>
        <taxon>Mucorales</taxon>
        <taxon>Mucorineae</taxon>
        <taxon>Mucoraceae</taxon>
        <taxon>Thamnidium</taxon>
    </lineage>
</organism>
<dbReference type="EMBL" id="JAEPRE010000375">
    <property type="protein sequence ID" value="KAG2228710.1"/>
    <property type="molecule type" value="Genomic_DNA"/>
</dbReference>